<organism evidence="5 6">
    <name type="scientific">Rufibacter radiotolerans</name>
    <dbReference type="NCBI Taxonomy" id="1379910"/>
    <lineage>
        <taxon>Bacteria</taxon>
        <taxon>Pseudomonadati</taxon>
        <taxon>Bacteroidota</taxon>
        <taxon>Cytophagia</taxon>
        <taxon>Cytophagales</taxon>
        <taxon>Hymenobacteraceae</taxon>
        <taxon>Rufibacter</taxon>
    </lineage>
</organism>
<evidence type="ECO:0000256" key="3">
    <source>
        <dbReference type="ARBA" id="ARBA00022801"/>
    </source>
</evidence>
<accession>A0A0H4VIT8</accession>
<feature type="binding site" evidence="4">
    <location>
        <position position="7"/>
    </location>
    <ligand>
        <name>a divalent metal cation</name>
        <dbReference type="ChEBI" id="CHEBI:60240"/>
        <label>1</label>
    </ligand>
</feature>
<evidence type="ECO:0000313" key="6">
    <source>
        <dbReference type="Proteomes" id="UP000036458"/>
    </source>
</evidence>
<dbReference type="FunFam" id="3.20.20.140:FF:000005">
    <property type="entry name" value="TatD family hydrolase"/>
    <property type="match status" value="1"/>
</dbReference>
<dbReference type="KEGG" id="ruf:TH63_08760"/>
<dbReference type="NCBIfam" id="TIGR00010">
    <property type="entry name" value="YchF/TatD family DNA exonuclease"/>
    <property type="match status" value="1"/>
</dbReference>
<dbReference type="SUPFAM" id="SSF51556">
    <property type="entry name" value="Metallo-dependent hydrolases"/>
    <property type="match status" value="1"/>
</dbReference>
<keyword evidence="2 4" id="KW-0479">Metal-binding</keyword>
<dbReference type="Pfam" id="PF01026">
    <property type="entry name" value="TatD_DNase"/>
    <property type="match status" value="1"/>
</dbReference>
<feature type="binding site" evidence="4">
    <location>
        <position position="154"/>
    </location>
    <ligand>
        <name>a divalent metal cation</name>
        <dbReference type="ChEBI" id="CHEBI:60240"/>
        <label>2</label>
    </ligand>
</feature>
<dbReference type="GO" id="GO:0046872">
    <property type="term" value="F:metal ion binding"/>
    <property type="evidence" value="ECO:0007669"/>
    <property type="project" value="UniProtKB-KW"/>
</dbReference>
<sequence>MTYIDSHAHVFSPDFAQDREEMLQRAQAAGVAEIYMPNIDLASLDTMLQLEKDHPWCHSLLGLHPCHVFQDFRQVLTQLESQFEQRSFKGIGEAGLDYYWDKTFVKEQQEALRIQCGWAKKYQIPIVLHTRDAFSDTLQIIKEQQDGTLRGIFHCFSGTVEDAQAALDVNFLLGIGGVSTFKNGGLEPVLQAIDLKHLVLETDSPYLAPVPKRGKRNEPSYLPYVAQRIADIKSITLDEVAAATTVNAKRLFS</sequence>
<dbReference type="GO" id="GO:0016788">
    <property type="term" value="F:hydrolase activity, acting on ester bonds"/>
    <property type="evidence" value="ECO:0007669"/>
    <property type="project" value="InterPro"/>
</dbReference>
<comment type="similarity">
    <text evidence="1">Belongs to the metallo-dependent hydrolases superfamily. TatD-type hydrolase family.</text>
</comment>
<reference evidence="5 6" key="1">
    <citation type="submission" date="2015-01" db="EMBL/GenBank/DDBJ databases">
        <title>Rufibacter sp./DG31D/ whole genome sequencing.</title>
        <authorList>
            <person name="Kim M.K."/>
            <person name="Srinivasan S."/>
            <person name="Lee J.-J."/>
        </authorList>
    </citation>
    <scope>NUCLEOTIDE SEQUENCE [LARGE SCALE GENOMIC DNA]</scope>
    <source>
        <strain evidence="5 6">DG31D</strain>
    </source>
</reference>
<dbReference type="PATRIC" id="fig|1379910.4.peg.1903"/>
<gene>
    <name evidence="5" type="ORF">TH63_08760</name>
</gene>
<feature type="binding site" evidence="4">
    <location>
        <position position="129"/>
    </location>
    <ligand>
        <name>a divalent metal cation</name>
        <dbReference type="ChEBI" id="CHEBI:60240"/>
        <label>2</label>
    </ligand>
</feature>
<dbReference type="InterPro" id="IPR001130">
    <property type="entry name" value="TatD-like"/>
</dbReference>
<name>A0A0H4VIT8_9BACT</name>
<evidence type="ECO:0000256" key="1">
    <source>
        <dbReference type="ARBA" id="ARBA00009275"/>
    </source>
</evidence>
<dbReference type="AlphaFoldDB" id="A0A0H4VIT8"/>
<feature type="binding site" evidence="4">
    <location>
        <position position="9"/>
    </location>
    <ligand>
        <name>a divalent metal cation</name>
        <dbReference type="ChEBI" id="CHEBI:60240"/>
        <label>1</label>
    </ligand>
</feature>
<feature type="binding site" evidence="4">
    <location>
        <position position="93"/>
    </location>
    <ligand>
        <name>a divalent metal cation</name>
        <dbReference type="ChEBI" id="CHEBI:60240"/>
        <label>1</label>
    </ligand>
</feature>
<dbReference type="EMBL" id="CP010777">
    <property type="protein sequence ID" value="AKQ45720.1"/>
    <property type="molecule type" value="Genomic_DNA"/>
</dbReference>
<dbReference type="InterPro" id="IPR032466">
    <property type="entry name" value="Metal_Hydrolase"/>
</dbReference>
<dbReference type="PIRSF" id="PIRSF005902">
    <property type="entry name" value="DNase_TatD"/>
    <property type="match status" value="1"/>
</dbReference>
<dbReference type="PROSITE" id="PS01091">
    <property type="entry name" value="TATD_3"/>
    <property type="match status" value="1"/>
</dbReference>
<feature type="binding site" evidence="4">
    <location>
        <position position="203"/>
    </location>
    <ligand>
        <name>a divalent metal cation</name>
        <dbReference type="ChEBI" id="CHEBI:60240"/>
        <label>1</label>
    </ligand>
</feature>
<evidence type="ECO:0000313" key="5">
    <source>
        <dbReference type="EMBL" id="AKQ45720.1"/>
    </source>
</evidence>
<dbReference type="InterPro" id="IPR015991">
    <property type="entry name" value="TatD/YcfH-like"/>
</dbReference>
<dbReference type="GO" id="GO:0004536">
    <property type="term" value="F:DNA nuclease activity"/>
    <property type="evidence" value="ECO:0007669"/>
    <property type="project" value="InterPro"/>
</dbReference>
<dbReference type="Proteomes" id="UP000036458">
    <property type="component" value="Chromosome"/>
</dbReference>
<dbReference type="STRING" id="1379910.TH63_08760"/>
<keyword evidence="6" id="KW-1185">Reference proteome</keyword>
<dbReference type="InterPro" id="IPR018228">
    <property type="entry name" value="DNase_TatD-rel_CS"/>
</dbReference>
<dbReference type="OrthoDB" id="9810005at2"/>
<dbReference type="PANTHER" id="PTHR46124">
    <property type="entry name" value="D-AMINOACYL-TRNA DEACYLASE"/>
    <property type="match status" value="1"/>
</dbReference>
<dbReference type="CDD" id="cd01310">
    <property type="entry name" value="TatD_DNAse"/>
    <property type="match status" value="1"/>
</dbReference>
<dbReference type="Gene3D" id="3.20.20.140">
    <property type="entry name" value="Metal-dependent hydrolases"/>
    <property type="match status" value="1"/>
</dbReference>
<dbReference type="GO" id="GO:0005829">
    <property type="term" value="C:cytosol"/>
    <property type="evidence" value="ECO:0007669"/>
    <property type="project" value="TreeGrafter"/>
</dbReference>
<evidence type="ECO:0000256" key="4">
    <source>
        <dbReference type="PIRSR" id="PIRSR005902-1"/>
    </source>
</evidence>
<protein>
    <submittedName>
        <fullName evidence="5">Hydrolase TatD</fullName>
    </submittedName>
</protein>
<proteinExistence type="inferred from homology"/>
<evidence type="ECO:0000256" key="2">
    <source>
        <dbReference type="ARBA" id="ARBA00022723"/>
    </source>
</evidence>
<keyword evidence="3 5" id="KW-0378">Hydrolase</keyword>
<dbReference type="PANTHER" id="PTHR46124:SF4">
    <property type="entry name" value="HYDROLASE TATD"/>
    <property type="match status" value="1"/>
</dbReference>
<dbReference type="RefSeq" id="WP_048920618.1">
    <property type="nucleotide sequence ID" value="NZ_CP010777.1"/>
</dbReference>